<evidence type="ECO:0000313" key="2">
    <source>
        <dbReference type="EMBL" id="MBE6502507.1"/>
    </source>
</evidence>
<comment type="caution">
    <text evidence="2">The sequence shown here is derived from an EMBL/GenBank/DDBJ whole genome shotgun (WGS) entry which is preliminary data.</text>
</comment>
<evidence type="ECO:0000256" key="1">
    <source>
        <dbReference type="SAM" id="Phobius"/>
    </source>
</evidence>
<gene>
    <name evidence="2" type="ORF">E7Z79_08745</name>
</gene>
<keyword evidence="1" id="KW-0812">Transmembrane</keyword>
<keyword evidence="1" id="KW-0472">Membrane</keyword>
<accession>A0A8T3VF29</accession>
<dbReference type="RefSeq" id="WP_303739591.1">
    <property type="nucleotide sequence ID" value="NZ_SUTK01000068.1"/>
</dbReference>
<proteinExistence type="predicted"/>
<sequence length="175" mass="19378">MNYIILAILFLLSGFFMKYSDDFFDEKHDLKFASIFGVLCGLASAIATVSDVGAAYVFIAILIGNLIALKVDGIHHIISMAIFVVVCLICGIPDLNLIVLLVCIVGALSDEIGHETIGKVTDNTFLNLFFEYRFVMKIVIFVLAFAGAFDVFVFICFILFELAYEFAGITFEKLN</sequence>
<evidence type="ECO:0000313" key="3">
    <source>
        <dbReference type="Proteomes" id="UP000783037"/>
    </source>
</evidence>
<protein>
    <submittedName>
        <fullName evidence="2">Uncharacterized protein</fullName>
    </submittedName>
</protein>
<dbReference type="AlphaFoldDB" id="A0A8T3VF29"/>
<dbReference type="Proteomes" id="UP000783037">
    <property type="component" value="Unassembled WGS sequence"/>
</dbReference>
<keyword evidence="1" id="KW-1133">Transmembrane helix</keyword>
<name>A0A8T3VF29_9EURY</name>
<feature type="transmembrane region" description="Helical" evidence="1">
    <location>
        <begin position="134"/>
        <end position="160"/>
    </location>
</feature>
<dbReference type="EMBL" id="SUTK01000068">
    <property type="protein sequence ID" value="MBE6502507.1"/>
    <property type="molecule type" value="Genomic_DNA"/>
</dbReference>
<organism evidence="2 3">
    <name type="scientific">Methanobrevibacter thaueri</name>
    <dbReference type="NCBI Taxonomy" id="190975"/>
    <lineage>
        <taxon>Archaea</taxon>
        <taxon>Methanobacteriati</taxon>
        <taxon>Methanobacteriota</taxon>
        <taxon>Methanomada group</taxon>
        <taxon>Methanobacteria</taxon>
        <taxon>Methanobacteriales</taxon>
        <taxon>Methanobacteriaceae</taxon>
        <taxon>Methanobrevibacter</taxon>
    </lineage>
</organism>
<reference evidence="2" key="1">
    <citation type="submission" date="2019-04" db="EMBL/GenBank/DDBJ databases">
        <title>Evolution of Biomass-Degrading Anaerobic Consortia Revealed by Metagenomics.</title>
        <authorList>
            <person name="Peng X."/>
        </authorList>
    </citation>
    <scope>NUCLEOTIDE SEQUENCE</scope>
    <source>
        <strain evidence="2">SIG18</strain>
    </source>
</reference>
<feature type="transmembrane region" description="Helical" evidence="1">
    <location>
        <begin position="81"/>
        <end position="108"/>
    </location>
</feature>
<feature type="transmembrane region" description="Helical" evidence="1">
    <location>
        <begin position="36"/>
        <end position="69"/>
    </location>
</feature>